<gene>
    <name evidence="2" type="primary">LOC103718214</name>
</gene>
<dbReference type="PANTHER" id="PTHR36391">
    <property type="entry name" value="FURRY"/>
    <property type="match status" value="1"/>
</dbReference>
<evidence type="ECO:0000313" key="2">
    <source>
        <dbReference type="RefSeq" id="XP_008805145.2"/>
    </source>
</evidence>
<sequence length="131" mass="14762">MAASSTSSATKSLFHSLKRFFKAPWEITGPCSDPEYRTALPKATDYRHFCPATAPGKVSVPTSEPETVFAIGYYPRDRRRDRPPVRRTVLKKADVEKMMAEKTFGPGDFPPVYLTERVQEDENTRGGGYQK</sequence>
<name>A0A8B7CSN2_PHODC</name>
<evidence type="ECO:0000313" key="1">
    <source>
        <dbReference type="Proteomes" id="UP000228380"/>
    </source>
</evidence>
<accession>A0A8B7CSN2</accession>
<dbReference type="PANTHER" id="PTHR36391:SF1">
    <property type="entry name" value="FURRY"/>
    <property type="match status" value="1"/>
</dbReference>
<dbReference type="Proteomes" id="UP000228380">
    <property type="component" value="Chromosome 4"/>
</dbReference>
<dbReference type="AlphaFoldDB" id="A0A8B7CSN2"/>
<reference evidence="2" key="2">
    <citation type="submission" date="2025-08" db="UniProtKB">
        <authorList>
            <consortium name="RefSeq"/>
        </authorList>
    </citation>
    <scope>IDENTIFICATION</scope>
    <source>
        <tissue evidence="2">Young leaves</tissue>
    </source>
</reference>
<reference evidence="1" key="1">
    <citation type="journal article" date="2019" name="Nat. Commun.">
        <title>Genome-wide association mapping of date palm fruit traits.</title>
        <authorList>
            <person name="Hazzouri K.M."/>
            <person name="Gros-Balthazard M."/>
            <person name="Flowers J.M."/>
            <person name="Copetti D."/>
            <person name="Lemansour A."/>
            <person name="Lebrun M."/>
            <person name="Masmoudi K."/>
            <person name="Ferrand S."/>
            <person name="Dhar M.I."/>
            <person name="Fresquez Z.A."/>
            <person name="Rosas U."/>
            <person name="Zhang J."/>
            <person name="Talag J."/>
            <person name="Lee S."/>
            <person name="Kudrna D."/>
            <person name="Powell R.F."/>
            <person name="Leitch I.J."/>
            <person name="Krueger R.R."/>
            <person name="Wing R.A."/>
            <person name="Amiri K.M.A."/>
            <person name="Purugganan M.D."/>
        </authorList>
    </citation>
    <scope>NUCLEOTIDE SEQUENCE [LARGE SCALE GENOMIC DNA]</scope>
    <source>
        <strain evidence="1">cv. Khalas</strain>
    </source>
</reference>
<dbReference type="RefSeq" id="XP_008805145.2">
    <property type="nucleotide sequence ID" value="XM_008806923.4"/>
</dbReference>
<dbReference type="OrthoDB" id="1904516at2759"/>
<proteinExistence type="predicted"/>
<protein>
    <submittedName>
        <fullName evidence="2">Uncharacterized protein LOC103718214</fullName>
    </submittedName>
</protein>
<keyword evidence="1" id="KW-1185">Reference proteome</keyword>
<organism evidence="1 2">
    <name type="scientific">Phoenix dactylifera</name>
    <name type="common">Date palm</name>
    <dbReference type="NCBI Taxonomy" id="42345"/>
    <lineage>
        <taxon>Eukaryota</taxon>
        <taxon>Viridiplantae</taxon>
        <taxon>Streptophyta</taxon>
        <taxon>Embryophyta</taxon>
        <taxon>Tracheophyta</taxon>
        <taxon>Spermatophyta</taxon>
        <taxon>Magnoliopsida</taxon>
        <taxon>Liliopsida</taxon>
        <taxon>Arecaceae</taxon>
        <taxon>Coryphoideae</taxon>
        <taxon>Phoeniceae</taxon>
        <taxon>Phoenix</taxon>
    </lineage>
</organism>
<dbReference type="KEGG" id="pda:103718214"/>
<dbReference type="GeneID" id="103718214"/>